<dbReference type="InterPro" id="IPR001478">
    <property type="entry name" value="PDZ"/>
</dbReference>
<organism evidence="13 14">
    <name type="scientific">Clostridium thermobutyricum DSM 4928</name>
    <dbReference type="NCBI Taxonomy" id="1121339"/>
    <lineage>
        <taxon>Bacteria</taxon>
        <taxon>Bacillati</taxon>
        <taxon>Bacillota</taxon>
        <taxon>Clostridia</taxon>
        <taxon>Eubacteriales</taxon>
        <taxon>Clostridiaceae</taxon>
        <taxon>Clostridium</taxon>
    </lineage>
</organism>
<keyword evidence="4 13" id="KW-0645">Protease</keyword>
<dbReference type="Pfam" id="PF02163">
    <property type="entry name" value="Peptidase_M50"/>
    <property type="match status" value="1"/>
</dbReference>
<reference evidence="13 14" key="1">
    <citation type="submission" date="2016-02" db="EMBL/GenBank/DDBJ databases">
        <title>Genome sequence of Clostridium thermobutyricum DSM 4928.</title>
        <authorList>
            <person name="Poehlein A."/>
            <person name="Daniel R."/>
        </authorList>
    </citation>
    <scope>NUCLEOTIDE SEQUENCE [LARGE SCALE GENOMIC DNA]</scope>
    <source>
        <strain evidence="13 14">DSM 4928</strain>
    </source>
</reference>
<dbReference type="Pfam" id="PF17820">
    <property type="entry name" value="PDZ_6"/>
    <property type="match status" value="1"/>
</dbReference>
<dbReference type="SMART" id="SM00228">
    <property type="entry name" value="PDZ"/>
    <property type="match status" value="1"/>
</dbReference>
<keyword evidence="8 11" id="KW-1133">Transmembrane helix</keyword>
<evidence type="ECO:0000256" key="4">
    <source>
        <dbReference type="ARBA" id="ARBA00022670"/>
    </source>
</evidence>
<dbReference type="SUPFAM" id="SSF50156">
    <property type="entry name" value="PDZ domain-like"/>
    <property type="match status" value="1"/>
</dbReference>
<dbReference type="Gene3D" id="2.30.42.10">
    <property type="match status" value="1"/>
</dbReference>
<keyword evidence="7 11" id="KW-0862">Zinc</keyword>
<dbReference type="PANTHER" id="PTHR42837:SF2">
    <property type="entry name" value="MEMBRANE METALLOPROTEASE ARASP2, CHLOROPLASTIC-RELATED"/>
    <property type="match status" value="1"/>
</dbReference>
<dbReference type="NCBIfam" id="TIGR00054">
    <property type="entry name" value="RIP metalloprotease RseP"/>
    <property type="match status" value="1"/>
</dbReference>
<gene>
    <name evidence="13" type="primary">mmpA</name>
    <name evidence="13" type="ORF">CLTHE_00180</name>
</gene>
<dbReference type="InterPro" id="IPR004387">
    <property type="entry name" value="Pept_M50_Zn"/>
</dbReference>
<feature type="transmembrane region" description="Helical" evidence="11">
    <location>
        <begin position="87"/>
        <end position="108"/>
    </location>
</feature>
<feature type="domain" description="PDZ" evidence="12">
    <location>
        <begin position="119"/>
        <end position="173"/>
    </location>
</feature>
<proteinExistence type="inferred from homology"/>
<evidence type="ECO:0000313" key="14">
    <source>
        <dbReference type="Proteomes" id="UP000191448"/>
    </source>
</evidence>
<dbReference type="GO" id="GO:0006508">
    <property type="term" value="P:proteolysis"/>
    <property type="evidence" value="ECO:0007669"/>
    <property type="project" value="UniProtKB-KW"/>
</dbReference>
<accession>A0A1V4SZ81</accession>
<evidence type="ECO:0000313" key="13">
    <source>
        <dbReference type="EMBL" id="OPX51230.1"/>
    </source>
</evidence>
<comment type="subcellular location">
    <subcellularLocation>
        <location evidence="2">Membrane</location>
        <topology evidence="2">Multi-pass membrane protein</topology>
    </subcellularLocation>
</comment>
<evidence type="ECO:0000256" key="7">
    <source>
        <dbReference type="ARBA" id="ARBA00022833"/>
    </source>
</evidence>
<dbReference type="RefSeq" id="WP_080021477.1">
    <property type="nucleotide sequence ID" value="NZ_LTAY01000006.1"/>
</dbReference>
<keyword evidence="11" id="KW-0479">Metal-binding</keyword>
<evidence type="ECO:0000256" key="11">
    <source>
        <dbReference type="RuleBase" id="RU362031"/>
    </source>
</evidence>
<comment type="similarity">
    <text evidence="3 11">Belongs to the peptidase M50B family.</text>
</comment>
<dbReference type="PANTHER" id="PTHR42837">
    <property type="entry name" value="REGULATOR OF SIGMA-E PROTEASE RSEP"/>
    <property type="match status" value="1"/>
</dbReference>
<evidence type="ECO:0000256" key="1">
    <source>
        <dbReference type="ARBA" id="ARBA00001947"/>
    </source>
</evidence>
<dbReference type="GO" id="GO:0016020">
    <property type="term" value="C:membrane"/>
    <property type="evidence" value="ECO:0007669"/>
    <property type="project" value="UniProtKB-SubCell"/>
</dbReference>
<keyword evidence="5 11" id="KW-0812">Transmembrane</keyword>
<dbReference type="AlphaFoldDB" id="A0A1V4SZ81"/>
<feature type="transmembrane region" description="Helical" evidence="11">
    <location>
        <begin position="259"/>
        <end position="279"/>
    </location>
</feature>
<comment type="cofactor">
    <cofactor evidence="1 11">
        <name>Zn(2+)</name>
        <dbReference type="ChEBI" id="CHEBI:29105"/>
    </cofactor>
</comment>
<comment type="caution">
    <text evidence="13">The sequence shown here is derived from an EMBL/GenBank/DDBJ whole genome shotgun (WGS) entry which is preliminary data.</text>
</comment>
<dbReference type="GO" id="GO:0004222">
    <property type="term" value="F:metalloendopeptidase activity"/>
    <property type="evidence" value="ECO:0007669"/>
    <property type="project" value="InterPro"/>
</dbReference>
<keyword evidence="10 11" id="KW-0472">Membrane</keyword>
<evidence type="ECO:0000256" key="6">
    <source>
        <dbReference type="ARBA" id="ARBA00022801"/>
    </source>
</evidence>
<dbReference type="PROSITE" id="PS50106">
    <property type="entry name" value="PDZ"/>
    <property type="match status" value="1"/>
</dbReference>
<evidence type="ECO:0000256" key="8">
    <source>
        <dbReference type="ARBA" id="ARBA00022989"/>
    </source>
</evidence>
<evidence type="ECO:0000256" key="3">
    <source>
        <dbReference type="ARBA" id="ARBA00007931"/>
    </source>
</evidence>
<dbReference type="EC" id="3.4.24.-" evidence="11"/>
<dbReference type="InterPro" id="IPR041489">
    <property type="entry name" value="PDZ_6"/>
</dbReference>
<dbReference type="CDD" id="cd23081">
    <property type="entry name" value="cpPDZ_EcRseP-like"/>
    <property type="match status" value="1"/>
</dbReference>
<dbReference type="InterPro" id="IPR008915">
    <property type="entry name" value="Peptidase_M50"/>
</dbReference>
<dbReference type="EMBL" id="LTAY01000006">
    <property type="protein sequence ID" value="OPX51230.1"/>
    <property type="molecule type" value="Genomic_DNA"/>
</dbReference>
<keyword evidence="6 11" id="KW-0378">Hydrolase</keyword>
<evidence type="ECO:0000256" key="5">
    <source>
        <dbReference type="ARBA" id="ARBA00022692"/>
    </source>
</evidence>
<evidence type="ECO:0000256" key="9">
    <source>
        <dbReference type="ARBA" id="ARBA00023049"/>
    </source>
</evidence>
<dbReference type="GO" id="GO:0046872">
    <property type="term" value="F:metal ion binding"/>
    <property type="evidence" value="ECO:0007669"/>
    <property type="project" value="UniProtKB-KW"/>
</dbReference>
<protein>
    <recommendedName>
        <fullName evidence="11">Zinc metalloprotease</fullName>
        <ecNumber evidence="11">3.4.24.-</ecNumber>
    </recommendedName>
</protein>
<keyword evidence="9 11" id="KW-0482">Metalloprotease</keyword>
<name>A0A1V4SZ81_9CLOT</name>
<evidence type="ECO:0000259" key="12">
    <source>
        <dbReference type="PROSITE" id="PS50106"/>
    </source>
</evidence>
<dbReference type="Proteomes" id="UP000191448">
    <property type="component" value="Unassembled WGS sequence"/>
</dbReference>
<feature type="transmembrane region" description="Helical" evidence="11">
    <location>
        <begin position="309"/>
        <end position="327"/>
    </location>
</feature>
<dbReference type="CDD" id="cd06163">
    <property type="entry name" value="S2P-M50_PDZ_RseP-like"/>
    <property type="match status" value="1"/>
</dbReference>
<dbReference type="OrthoDB" id="9782003at2"/>
<dbReference type="InterPro" id="IPR036034">
    <property type="entry name" value="PDZ_sf"/>
</dbReference>
<evidence type="ECO:0000256" key="2">
    <source>
        <dbReference type="ARBA" id="ARBA00004141"/>
    </source>
</evidence>
<sequence length="336" mass="36572">MYVIYAILAFSSLIIVHELGHFILAKLNGVKVIEFSIGMGPKLFSINKNDTKYSLGILPIGGYVQMSGEDDEDEEGSLQRKKPIQKILVMLAGVFMNVVMAIAIFAAITNHFGYTSSRINAVIPNSPAMESGLKPGDIIKKVNGQKVVATIDVTSEILMSDGKSVNLLVNRNGKDIDLNVKPTLDNQTNSYAIGVEFTRVTNPTIGESIKQGANESLSVIKQTYKSLKMLVTGRGSVKKDVGGPVTIIRMTGEAARMGIWTLLNLTAFLSINLAVINALPLPALDGGRCLIYLFEMITRIKVPTKFENVLNAIGFILLMIVMVLVTIKDILFPINL</sequence>
<evidence type="ECO:0000256" key="10">
    <source>
        <dbReference type="ARBA" id="ARBA00023136"/>
    </source>
</evidence>
<feature type="transmembrane region" description="Helical" evidence="11">
    <location>
        <begin position="6"/>
        <end position="25"/>
    </location>
</feature>